<dbReference type="AlphaFoldDB" id="A0A378JJK2"/>
<gene>
    <name evidence="1" type="ORF">NCTC13316_01341</name>
</gene>
<reference evidence="1 2" key="1">
    <citation type="submission" date="2018-06" db="EMBL/GenBank/DDBJ databases">
        <authorList>
            <consortium name="Pathogen Informatics"/>
            <person name="Doyle S."/>
        </authorList>
    </citation>
    <scope>NUCLEOTIDE SEQUENCE [LARGE SCALE GENOMIC DNA]</scope>
    <source>
        <strain evidence="1 2">NCTC13316</strain>
    </source>
</reference>
<name>A0A378JJK2_9GAMM</name>
<evidence type="ECO:0000313" key="2">
    <source>
        <dbReference type="Proteomes" id="UP000254794"/>
    </source>
</evidence>
<dbReference type="Proteomes" id="UP000254794">
    <property type="component" value="Unassembled WGS sequence"/>
</dbReference>
<proteinExistence type="predicted"/>
<sequence>MEDFKFVDVGFSFLGVLRMRQIKIKENVMQLSEWEVIILKPTYVFSSFLASQLPDIELPDPHLLSVDNTAYVIKKQNSDEETLNEIERHFKFMFHHEISRWLGDTAHNEIESSFLDFLCCFKFELHSHIVLMENSMSQGKQLIRVKPRSVLLKWMRTTVEEQRDLTSILEKVTVSNLAENATVVVKNFKDLSEIKPFLQSNYSQIFEAEMLRMCDEADQWPKVDSFEAFSRYFSIDIHSQLIHLH</sequence>
<evidence type="ECO:0000313" key="1">
    <source>
        <dbReference type="EMBL" id="STX51247.1"/>
    </source>
</evidence>
<accession>A0A378JJK2</accession>
<dbReference type="EMBL" id="UGOD01000001">
    <property type="protein sequence ID" value="STX51247.1"/>
    <property type="molecule type" value="Genomic_DNA"/>
</dbReference>
<organism evidence="1 2">
    <name type="scientific">Legionella busanensis</name>
    <dbReference type="NCBI Taxonomy" id="190655"/>
    <lineage>
        <taxon>Bacteria</taxon>
        <taxon>Pseudomonadati</taxon>
        <taxon>Pseudomonadota</taxon>
        <taxon>Gammaproteobacteria</taxon>
        <taxon>Legionellales</taxon>
        <taxon>Legionellaceae</taxon>
        <taxon>Legionella</taxon>
    </lineage>
</organism>
<protein>
    <submittedName>
        <fullName evidence="1">Uncharacterized protein</fullName>
    </submittedName>
</protein>
<keyword evidence="2" id="KW-1185">Reference proteome</keyword>